<gene>
    <name evidence="1" type="ORF">HID58_022837</name>
</gene>
<reference evidence="1 2" key="1">
    <citation type="submission" date="2021-05" db="EMBL/GenBank/DDBJ databases">
        <title>Genome Assembly of Synthetic Allotetraploid Brassica napus Reveals Homoeologous Exchanges between Subgenomes.</title>
        <authorList>
            <person name="Davis J.T."/>
        </authorList>
    </citation>
    <scope>NUCLEOTIDE SEQUENCE [LARGE SCALE GENOMIC DNA]</scope>
    <source>
        <strain evidence="2">cv. Da-Ae</strain>
        <tissue evidence="1">Seedling</tissue>
    </source>
</reference>
<dbReference type="EMBL" id="JAGKQM010000006">
    <property type="protein sequence ID" value="KAH0922819.1"/>
    <property type="molecule type" value="Genomic_DNA"/>
</dbReference>
<dbReference type="Proteomes" id="UP000824890">
    <property type="component" value="Unassembled WGS sequence"/>
</dbReference>
<organism evidence="1 2">
    <name type="scientific">Brassica napus</name>
    <name type="common">Rape</name>
    <dbReference type="NCBI Taxonomy" id="3708"/>
    <lineage>
        <taxon>Eukaryota</taxon>
        <taxon>Viridiplantae</taxon>
        <taxon>Streptophyta</taxon>
        <taxon>Embryophyta</taxon>
        <taxon>Tracheophyta</taxon>
        <taxon>Spermatophyta</taxon>
        <taxon>Magnoliopsida</taxon>
        <taxon>eudicotyledons</taxon>
        <taxon>Gunneridae</taxon>
        <taxon>Pentapetalae</taxon>
        <taxon>rosids</taxon>
        <taxon>malvids</taxon>
        <taxon>Brassicales</taxon>
        <taxon>Brassicaceae</taxon>
        <taxon>Brassiceae</taxon>
        <taxon>Brassica</taxon>
    </lineage>
</organism>
<proteinExistence type="predicted"/>
<accession>A0ABQ8D0H2</accession>
<comment type="caution">
    <text evidence="1">The sequence shown here is derived from an EMBL/GenBank/DDBJ whole genome shotgun (WGS) entry which is preliminary data.</text>
</comment>
<evidence type="ECO:0000313" key="1">
    <source>
        <dbReference type="EMBL" id="KAH0922819.1"/>
    </source>
</evidence>
<sequence length="207" mass="23498">MMKLSVEKLHITSLQKAYGALRPTVNSSIFNLLPKNVMFAFEKHMYVQVEMKMLIIVIHRMLREAWYCSAWDRTDALFLEERHKCYHVLKYDIEAECLSLRCSFQGDNNPGYDIPGAFMLITLLYGSCAGGDNNHEYDIPGAGPVSLKPLKNLSKIVSATSSGWLLLEIQKDQQPLTMSSMLNLCMVHYQKATQCLASKLRNGQDQS</sequence>
<evidence type="ECO:0000313" key="2">
    <source>
        <dbReference type="Proteomes" id="UP000824890"/>
    </source>
</evidence>
<name>A0ABQ8D0H2_BRANA</name>
<keyword evidence="2" id="KW-1185">Reference proteome</keyword>
<protein>
    <submittedName>
        <fullName evidence="1">Uncharacterized protein</fullName>
    </submittedName>
</protein>